<dbReference type="InterPro" id="IPR051782">
    <property type="entry name" value="ABC_Transporter_VariousFunc"/>
</dbReference>
<dbReference type="InterPro" id="IPR003439">
    <property type="entry name" value="ABC_transporter-like_ATP-bd"/>
</dbReference>
<evidence type="ECO:0000313" key="5">
    <source>
        <dbReference type="EMBL" id="MBC6995133.1"/>
    </source>
</evidence>
<dbReference type="Pfam" id="PF00005">
    <property type="entry name" value="ABC_tran"/>
    <property type="match status" value="1"/>
</dbReference>
<dbReference type="Gene3D" id="3.40.50.300">
    <property type="entry name" value="P-loop containing nucleotide triphosphate hydrolases"/>
    <property type="match status" value="1"/>
</dbReference>
<evidence type="ECO:0000313" key="6">
    <source>
        <dbReference type="Proteomes" id="UP000650081"/>
    </source>
</evidence>
<name>A0A923PPP3_9BACT</name>
<keyword evidence="3 5" id="KW-0067">ATP-binding</keyword>
<gene>
    <name evidence="5" type="ORF">H9S92_13215</name>
</gene>
<comment type="caution">
    <text evidence="5">The sequence shown here is derived from an EMBL/GenBank/DDBJ whole genome shotgun (WGS) entry which is preliminary data.</text>
</comment>
<keyword evidence="6" id="KW-1185">Reference proteome</keyword>
<dbReference type="SMART" id="SM00382">
    <property type="entry name" value="AAA"/>
    <property type="match status" value="1"/>
</dbReference>
<dbReference type="RefSeq" id="WP_187467181.1">
    <property type="nucleotide sequence ID" value="NZ_JACSIT010000118.1"/>
</dbReference>
<protein>
    <submittedName>
        <fullName evidence="5">ABC transporter ATP-binding protein</fullName>
    </submittedName>
</protein>
<organism evidence="5 6">
    <name type="scientific">Neolewinella lacunae</name>
    <dbReference type="NCBI Taxonomy" id="1517758"/>
    <lineage>
        <taxon>Bacteria</taxon>
        <taxon>Pseudomonadati</taxon>
        <taxon>Bacteroidota</taxon>
        <taxon>Saprospiria</taxon>
        <taxon>Saprospirales</taxon>
        <taxon>Lewinellaceae</taxon>
        <taxon>Neolewinella</taxon>
    </lineage>
</organism>
<dbReference type="EMBL" id="JACSIT010000118">
    <property type="protein sequence ID" value="MBC6995133.1"/>
    <property type="molecule type" value="Genomic_DNA"/>
</dbReference>
<evidence type="ECO:0000259" key="4">
    <source>
        <dbReference type="PROSITE" id="PS50893"/>
    </source>
</evidence>
<reference evidence="5" key="1">
    <citation type="submission" date="2020-08" db="EMBL/GenBank/DDBJ databases">
        <title>Lewinella bacteria from marine environments.</title>
        <authorList>
            <person name="Zhong Y."/>
        </authorList>
    </citation>
    <scope>NUCLEOTIDE SEQUENCE</scope>
    <source>
        <strain evidence="5">KCTC 42187</strain>
    </source>
</reference>
<keyword evidence="1" id="KW-0813">Transport</keyword>
<dbReference type="InterPro" id="IPR017871">
    <property type="entry name" value="ABC_transporter-like_CS"/>
</dbReference>
<dbReference type="AlphaFoldDB" id="A0A923PPP3"/>
<dbReference type="InterPro" id="IPR003593">
    <property type="entry name" value="AAA+_ATPase"/>
</dbReference>
<evidence type="ECO:0000256" key="1">
    <source>
        <dbReference type="ARBA" id="ARBA00022448"/>
    </source>
</evidence>
<dbReference type="CDD" id="cd03230">
    <property type="entry name" value="ABC_DR_subfamily_A"/>
    <property type="match status" value="1"/>
</dbReference>
<evidence type="ECO:0000256" key="3">
    <source>
        <dbReference type="ARBA" id="ARBA00022840"/>
    </source>
</evidence>
<keyword evidence="2" id="KW-0547">Nucleotide-binding</keyword>
<feature type="domain" description="ABC transporter" evidence="4">
    <location>
        <begin position="2"/>
        <end position="231"/>
    </location>
</feature>
<dbReference type="PROSITE" id="PS50893">
    <property type="entry name" value="ABC_TRANSPORTER_2"/>
    <property type="match status" value="1"/>
</dbReference>
<dbReference type="Proteomes" id="UP000650081">
    <property type="component" value="Unassembled WGS sequence"/>
</dbReference>
<evidence type="ECO:0000256" key="2">
    <source>
        <dbReference type="ARBA" id="ARBA00022741"/>
    </source>
</evidence>
<proteinExistence type="predicted"/>
<dbReference type="PANTHER" id="PTHR42939:SF1">
    <property type="entry name" value="ABC TRANSPORTER ATP-BINDING PROTEIN ALBC-RELATED"/>
    <property type="match status" value="1"/>
</dbReference>
<dbReference type="InterPro" id="IPR027417">
    <property type="entry name" value="P-loop_NTPase"/>
</dbReference>
<dbReference type="GO" id="GO:0016887">
    <property type="term" value="F:ATP hydrolysis activity"/>
    <property type="evidence" value="ECO:0007669"/>
    <property type="project" value="InterPro"/>
</dbReference>
<dbReference type="PROSITE" id="PS00211">
    <property type="entry name" value="ABC_TRANSPORTER_1"/>
    <property type="match status" value="1"/>
</dbReference>
<dbReference type="SUPFAM" id="SSF52540">
    <property type="entry name" value="P-loop containing nucleoside triphosphate hydrolases"/>
    <property type="match status" value="1"/>
</dbReference>
<sequence>MIEAQALTKAYGGHKAVDNLNLKIAPGELYCLLGANGAGKTTTINCFLGFLPVTSGRVLIDGLDVAEKPLEVKRRLAYLPEVVMLYPTLSGLENLDYFSRLAGFRHRTAQLLEYLERAGLPAADAQRRLGDYSKGMRQKVGIAIALAKEAKCLLLDEPTSGLDPGASNDFSQLLRELTAQGMAILMATHDIFRAKDVATHIGIMRAGRLREQLENRGDFEAKELEALYLQTV</sequence>
<dbReference type="GO" id="GO:0005524">
    <property type="term" value="F:ATP binding"/>
    <property type="evidence" value="ECO:0007669"/>
    <property type="project" value="UniProtKB-KW"/>
</dbReference>
<dbReference type="PANTHER" id="PTHR42939">
    <property type="entry name" value="ABC TRANSPORTER ATP-BINDING PROTEIN ALBC-RELATED"/>
    <property type="match status" value="1"/>
</dbReference>
<accession>A0A923PPP3</accession>